<sequence length="129" mass="14841">MANLCDFLARIRNAQSAMMRIVEIPFSEMRGSVLKILRDEGYITYFDKKEMKNRIFSFIVELKYYNNMPVIHEIKVYSKPGRRIYSTAKAIPRFYNGLGIIILSTSKGIISDFDARKLNVGGEILCGVF</sequence>
<evidence type="ECO:0000256" key="4">
    <source>
        <dbReference type="ARBA" id="ARBA00035258"/>
    </source>
</evidence>
<evidence type="ECO:0000313" key="9">
    <source>
        <dbReference type="Proteomes" id="UP000637906"/>
    </source>
</evidence>
<comment type="function">
    <text evidence="6">One of the primary rRNA binding proteins, it binds directly to 16S rRNA central domain where it helps coordinate assembly of the platform of the 30S subunit.</text>
</comment>
<reference evidence="8 9" key="1">
    <citation type="journal article" date="2021" name="Microb. Ecol.">
        <title>Candidatus Mesenet longicola: Novel Endosymbionts of Brontispa longissima that Induce Cytoplasmic Incompatibility.</title>
        <authorList>
            <person name="Takano S."/>
            <person name="Gotoh Y."/>
            <person name="Hayashi T."/>
        </authorList>
    </citation>
    <scope>NUCLEOTIDE SEQUENCE [LARGE SCALE GENOMIC DNA]</scope>
    <source>
        <strain evidence="8">L5</strain>
    </source>
</reference>
<dbReference type="GO" id="GO:0003735">
    <property type="term" value="F:structural constituent of ribosome"/>
    <property type="evidence" value="ECO:0007669"/>
    <property type="project" value="InterPro"/>
</dbReference>
<evidence type="ECO:0000256" key="7">
    <source>
        <dbReference type="RuleBase" id="RU003660"/>
    </source>
</evidence>
<dbReference type="InterPro" id="IPR035987">
    <property type="entry name" value="Ribosomal_uS8_sf"/>
</dbReference>
<dbReference type="Proteomes" id="UP000637906">
    <property type="component" value="Unassembled WGS sequence"/>
</dbReference>
<evidence type="ECO:0000256" key="6">
    <source>
        <dbReference type="HAMAP-Rule" id="MF_01302"/>
    </source>
</evidence>
<evidence type="ECO:0000256" key="2">
    <source>
        <dbReference type="ARBA" id="ARBA00022980"/>
    </source>
</evidence>
<dbReference type="AlphaFoldDB" id="A0A8J3MLQ1"/>
<dbReference type="Gene3D" id="3.30.1370.30">
    <property type="match status" value="1"/>
</dbReference>
<proteinExistence type="inferred from homology"/>
<keyword evidence="6" id="KW-0694">RNA-binding</keyword>
<comment type="similarity">
    <text evidence="1 6 7">Belongs to the universal ribosomal protein uS8 family.</text>
</comment>
<comment type="caution">
    <text evidence="8">The sequence shown here is derived from an EMBL/GenBank/DDBJ whole genome shotgun (WGS) entry which is preliminary data.</text>
</comment>
<keyword evidence="2 6" id="KW-0689">Ribosomal protein</keyword>
<organism evidence="8 9">
    <name type="scientific">Candidatus Mesenet longicola</name>
    <dbReference type="NCBI Taxonomy" id="1892558"/>
    <lineage>
        <taxon>Bacteria</taxon>
        <taxon>Pseudomonadati</taxon>
        <taxon>Pseudomonadota</taxon>
        <taxon>Alphaproteobacteria</taxon>
        <taxon>Rickettsiales</taxon>
        <taxon>Anaplasmataceae</taxon>
        <taxon>Candidatus Mesenet</taxon>
    </lineage>
</organism>
<dbReference type="InterPro" id="IPR000630">
    <property type="entry name" value="Ribosomal_uS8"/>
</dbReference>
<evidence type="ECO:0000256" key="1">
    <source>
        <dbReference type="ARBA" id="ARBA00006471"/>
    </source>
</evidence>
<evidence type="ECO:0000256" key="3">
    <source>
        <dbReference type="ARBA" id="ARBA00023274"/>
    </source>
</evidence>
<dbReference type="FunFam" id="3.30.1490.10:FF:000001">
    <property type="entry name" value="30S ribosomal protein S8"/>
    <property type="match status" value="1"/>
</dbReference>
<name>A0A8J3MLQ1_9RICK</name>
<dbReference type="NCBIfam" id="NF001109">
    <property type="entry name" value="PRK00136.1"/>
    <property type="match status" value="1"/>
</dbReference>
<protein>
    <recommendedName>
        <fullName evidence="4 6">Small ribosomal subunit protein uS8</fullName>
    </recommendedName>
</protein>
<dbReference type="HAMAP" id="MF_01302_B">
    <property type="entry name" value="Ribosomal_uS8_B"/>
    <property type="match status" value="1"/>
</dbReference>
<dbReference type="SUPFAM" id="SSF56047">
    <property type="entry name" value="Ribosomal protein S8"/>
    <property type="match status" value="1"/>
</dbReference>
<gene>
    <name evidence="6 8" type="primary">rpsH</name>
    <name evidence="8" type="ORF">sL5_01570</name>
</gene>
<dbReference type="GO" id="GO:0019843">
    <property type="term" value="F:rRNA binding"/>
    <property type="evidence" value="ECO:0007669"/>
    <property type="project" value="UniProtKB-UniRule"/>
</dbReference>
<dbReference type="EMBL" id="BNGU01000004">
    <property type="protein sequence ID" value="GHM59164.1"/>
    <property type="molecule type" value="Genomic_DNA"/>
</dbReference>
<keyword evidence="6" id="KW-0699">rRNA-binding</keyword>
<dbReference type="PROSITE" id="PS00053">
    <property type="entry name" value="RIBOSOMAL_S8"/>
    <property type="match status" value="1"/>
</dbReference>
<dbReference type="Gene3D" id="3.30.1490.10">
    <property type="match status" value="1"/>
</dbReference>
<keyword evidence="3 6" id="KW-0687">Ribonucleoprotein</keyword>
<keyword evidence="9" id="KW-1185">Reference proteome</keyword>
<dbReference type="InterPro" id="IPR047863">
    <property type="entry name" value="Ribosomal_uS8_CS"/>
</dbReference>
<accession>A0A8J3MLQ1</accession>
<dbReference type="PANTHER" id="PTHR11758">
    <property type="entry name" value="40S RIBOSOMAL PROTEIN S15A"/>
    <property type="match status" value="1"/>
</dbReference>
<dbReference type="GO" id="GO:0006412">
    <property type="term" value="P:translation"/>
    <property type="evidence" value="ECO:0007669"/>
    <property type="project" value="UniProtKB-UniRule"/>
</dbReference>
<dbReference type="GO" id="GO:0005737">
    <property type="term" value="C:cytoplasm"/>
    <property type="evidence" value="ECO:0007669"/>
    <property type="project" value="UniProtKB-ARBA"/>
</dbReference>
<comment type="subunit">
    <text evidence="5 6">Part of the 30S ribosomal subunit. Contacts proteins S5 and S12.</text>
</comment>
<evidence type="ECO:0000313" key="8">
    <source>
        <dbReference type="EMBL" id="GHM59164.1"/>
    </source>
</evidence>
<dbReference type="GO" id="GO:0005840">
    <property type="term" value="C:ribosome"/>
    <property type="evidence" value="ECO:0007669"/>
    <property type="project" value="UniProtKB-KW"/>
</dbReference>
<dbReference type="GO" id="GO:1990904">
    <property type="term" value="C:ribonucleoprotein complex"/>
    <property type="evidence" value="ECO:0007669"/>
    <property type="project" value="UniProtKB-KW"/>
</dbReference>
<dbReference type="Pfam" id="PF00410">
    <property type="entry name" value="Ribosomal_S8"/>
    <property type="match status" value="1"/>
</dbReference>
<evidence type="ECO:0000256" key="5">
    <source>
        <dbReference type="ARBA" id="ARBA00046740"/>
    </source>
</evidence>